<dbReference type="CDD" id="cd02651">
    <property type="entry name" value="nuc_hydro_IU_UC_XIUA"/>
    <property type="match status" value="1"/>
</dbReference>
<dbReference type="AlphaFoldDB" id="A0A549T3C8"/>
<dbReference type="InterPro" id="IPR023186">
    <property type="entry name" value="IUNH"/>
</dbReference>
<keyword evidence="5" id="KW-1185">Reference proteome</keyword>
<name>A0A549T3C8_9HYPH</name>
<feature type="domain" description="Inosine/uridine-preferring nucleoside hydrolase" evidence="3">
    <location>
        <begin position="5"/>
        <end position="301"/>
    </location>
</feature>
<dbReference type="GO" id="GO:0008477">
    <property type="term" value="F:purine nucleosidase activity"/>
    <property type="evidence" value="ECO:0007669"/>
    <property type="project" value="TreeGrafter"/>
</dbReference>
<evidence type="ECO:0000256" key="1">
    <source>
        <dbReference type="ARBA" id="ARBA00022801"/>
    </source>
</evidence>
<dbReference type="Proteomes" id="UP000316801">
    <property type="component" value="Unassembled WGS sequence"/>
</dbReference>
<dbReference type="GO" id="GO:0005829">
    <property type="term" value="C:cytosol"/>
    <property type="evidence" value="ECO:0007669"/>
    <property type="project" value="TreeGrafter"/>
</dbReference>
<evidence type="ECO:0000313" key="4">
    <source>
        <dbReference type="EMBL" id="TRL36360.1"/>
    </source>
</evidence>
<accession>A0A549T3C8</accession>
<dbReference type="SUPFAM" id="SSF53590">
    <property type="entry name" value="Nucleoside hydrolase"/>
    <property type="match status" value="1"/>
</dbReference>
<dbReference type="InterPro" id="IPR036452">
    <property type="entry name" value="Ribo_hydro-like"/>
</dbReference>
<dbReference type="EMBL" id="VJMG01000055">
    <property type="protein sequence ID" value="TRL36360.1"/>
    <property type="molecule type" value="Genomic_DNA"/>
</dbReference>
<protein>
    <submittedName>
        <fullName evidence="4">Nucleoside hydrolase</fullName>
    </submittedName>
</protein>
<gene>
    <name evidence="4" type="ORF">FNA46_18100</name>
</gene>
<dbReference type="PANTHER" id="PTHR12304">
    <property type="entry name" value="INOSINE-URIDINE PREFERRING NUCLEOSIDE HYDROLASE"/>
    <property type="match status" value="1"/>
</dbReference>
<keyword evidence="2" id="KW-0326">Glycosidase</keyword>
<comment type="caution">
    <text evidence="4">The sequence shown here is derived from an EMBL/GenBank/DDBJ whole genome shotgun (WGS) entry which is preliminary data.</text>
</comment>
<sequence length="315" mass="33720">MPQKIIIDTDPGQDDALAILLALASPEIEVLGITAAAGNVPVTLTSKNIRKVCELAGRTDVKVFAGCEGPMEGSLFTAEYVHGATGMDGADLPDPEMPLQEMHGVDFIIETLMAHEPGTVTICTLGPMTNLGTAIAREPAIAARIRQIVLMGGGLFEGGNVTPAAEFNIFVDPKAARICFGCGAPIVMMPLDVTHQTLTTAKRVAAIKAIGTPLADAVVGWLEFFERFDEQKYGTDGGPLHDPNVIAYLLKPELYEGRLCNVEIETDSVLTKGMTVADWWGVTDRPKNATFMRHVDADGFYALLTERLARLPAKG</sequence>
<organism evidence="4 5">
    <name type="scientific">Rhizobium straminoryzae</name>
    <dbReference type="NCBI Taxonomy" id="1387186"/>
    <lineage>
        <taxon>Bacteria</taxon>
        <taxon>Pseudomonadati</taxon>
        <taxon>Pseudomonadota</taxon>
        <taxon>Alphaproteobacteria</taxon>
        <taxon>Hyphomicrobiales</taxon>
        <taxon>Rhizobiaceae</taxon>
        <taxon>Rhizobium/Agrobacterium group</taxon>
        <taxon>Rhizobium</taxon>
    </lineage>
</organism>
<proteinExistence type="predicted"/>
<evidence type="ECO:0000259" key="3">
    <source>
        <dbReference type="Pfam" id="PF01156"/>
    </source>
</evidence>
<dbReference type="Gene3D" id="3.90.245.10">
    <property type="entry name" value="Ribonucleoside hydrolase-like"/>
    <property type="match status" value="1"/>
</dbReference>
<reference evidence="4 5" key="1">
    <citation type="submission" date="2019-07" db="EMBL/GenBank/DDBJ databases">
        <title>Ln-dependent methylotrophs.</title>
        <authorList>
            <person name="Tani A."/>
        </authorList>
    </citation>
    <scope>NUCLEOTIDE SEQUENCE [LARGE SCALE GENOMIC DNA]</scope>
    <source>
        <strain evidence="4 5">SM12</strain>
    </source>
</reference>
<evidence type="ECO:0000313" key="5">
    <source>
        <dbReference type="Proteomes" id="UP000316801"/>
    </source>
</evidence>
<evidence type="ECO:0000256" key="2">
    <source>
        <dbReference type="ARBA" id="ARBA00023295"/>
    </source>
</evidence>
<dbReference type="GO" id="GO:0006152">
    <property type="term" value="P:purine nucleoside catabolic process"/>
    <property type="evidence" value="ECO:0007669"/>
    <property type="project" value="TreeGrafter"/>
</dbReference>
<dbReference type="RefSeq" id="WP_143126612.1">
    <property type="nucleotide sequence ID" value="NZ_VJMG01000055.1"/>
</dbReference>
<dbReference type="Pfam" id="PF01156">
    <property type="entry name" value="IU_nuc_hydro"/>
    <property type="match status" value="1"/>
</dbReference>
<keyword evidence="1 4" id="KW-0378">Hydrolase</keyword>
<dbReference type="InterPro" id="IPR001910">
    <property type="entry name" value="Inosine/uridine_hydrolase_dom"/>
</dbReference>
<dbReference type="PANTHER" id="PTHR12304:SF4">
    <property type="entry name" value="URIDINE NUCLEOSIDASE"/>
    <property type="match status" value="1"/>
</dbReference>